<organism evidence="7 8">
    <name type="scientific">Micromonospora andamanensis</name>
    <dbReference type="NCBI Taxonomy" id="1287068"/>
    <lineage>
        <taxon>Bacteria</taxon>
        <taxon>Bacillati</taxon>
        <taxon>Actinomycetota</taxon>
        <taxon>Actinomycetes</taxon>
        <taxon>Micromonosporales</taxon>
        <taxon>Micromonosporaceae</taxon>
        <taxon>Micromonospora</taxon>
    </lineage>
</organism>
<evidence type="ECO:0000256" key="5">
    <source>
        <dbReference type="ARBA" id="ARBA00023136"/>
    </source>
</evidence>
<dbReference type="InterPro" id="IPR036259">
    <property type="entry name" value="MFS_trans_sf"/>
</dbReference>
<reference evidence="7 8" key="1">
    <citation type="submission" date="2021-01" db="EMBL/GenBank/DDBJ databases">
        <title>Whole genome shotgun sequence of Verrucosispora andamanensis NBRC 109075.</title>
        <authorList>
            <person name="Komaki H."/>
            <person name="Tamura T."/>
        </authorList>
    </citation>
    <scope>NUCLEOTIDE SEQUENCE [LARGE SCALE GENOMIC DNA]</scope>
    <source>
        <strain evidence="7 8">NBRC 109075</strain>
    </source>
</reference>
<dbReference type="Gene3D" id="1.20.1250.20">
    <property type="entry name" value="MFS general substrate transporter like domains"/>
    <property type="match status" value="1"/>
</dbReference>
<dbReference type="PANTHER" id="PTHR23501">
    <property type="entry name" value="MAJOR FACILITATOR SUPERFAMILY"/>
    <property type="match status" value="1"/>
</dbReference>
<dbReference type="Gene3D" id="1.20.1720.10">
    <property type="entry name" value="Multidrug resistance protein D"/>
    <property type="match status" value="1"/>
</dbReference>
<keyword evidence="5 6" id="KW-0472">Membrane</keyword>
<dbReference type="EMBL" id="BOOZ01000021">
    <property type="protein sequence ID" value="GIJ10453.1"/>
    <property type="molecule type" value="Genomic_DNA"/>
</dbReference>
<protein>
    <recommendedName>
        <fullName evidence="9">MFS transporter</fullName>
    </recommendedName>
</protein>
<feature type="transmembrane region" description="Helical" evidence="6">
    <location>
        <begin position="324"/>
        <end position="341"/>
    </location>
</feature>
<feature type="transmembrane region" description="Helical" evidence="6">
    <location>
        <begin position="167"/>
        <end position="184"/>
    </location>
</feature>
<feature type="transmembrane region" description="Helical" evidence="6">
    <location>
        <begin position="347"/>
        <end position="371"/>
    </location>
</feature>
<accession>A0ABQ4HXR2</accession>
<feature type="transmembrane region" description="Helical" evidence="6">
    <location>
        <begin position="196"/>
        <end position="216"/>
    </location>
</feature>
<feature type="transmembrane region" description="Helical" evidence="6">
    <location>
        <begin position="258"/>
        <end position="279"/>
    </location>
</feature>
<gene>
    <name evidence="7" type="ORF">Van01_36670</name>
</gene>
<feature type="transmembrane region" description="Helical" evidence="6">
    <location>
        <begin position="87"/>
        <end position="105"/>
    </location>
</feature>
<evidence type="ECO:0008006" key="9">
    <source>
        <dbReference type="Google" id="ProtNLM"/>
    </source>
</evidence>
<evidence type="ECO:0000256" key="2">
    <source>
        <dbReference type="ARBA" id="ARBA00022448"/>
    </source>
</evidence>
<feature type="transmembrane region" description="Helical" evidence="6">
    <location>
        <begin position="111"/>
        <end position="130"/>
    </location>
</feature>
<feature type="transmembrane region" description="Helical" evidence="6">
    <location>
        <begin position="56"/>
        <end position="80"/>
    </location>
</feature>
<dbReference type="InterPro" id="IPR011701">
    <property type="entry name" value="MFS"/>
</dbReference>
<comment type="caution">
    <text evidence="7">The sequence shown here is derived from an EMBL/GenBank/DDBJ whole genome shotgun (WGS) entry which is preliminary data.</text>
</comment>
<keyword evidence="8" id="KW-1185">Reference proteome</keyword>
<keyword evidence="3 6" id="KW-0812">Transmembrane</keyword>
<feature type="transmembrane region" description="Helical" evidence="6">
    <location>
        <begin position="299"/>
        <end position="317"/>
    </location>
</feature>
<evidence type="ECO:0000256" key="6">
    <source>
        <dbReference type="SAM" id="Phobius"/>
    </source>
</evidence>
<evidence type="ECO:0000256" key="3">
    <source>
        <dbReference type="ARBA" id="ARBA00022692"/>
    </source>
</evidence>
<dbReference type="Pfam" id="PF07690">
    <property type="entry name" value="MFS_1"/>
    <property type="match status" value="1"/>
</dbReference>
<evidence type="ECO:0000313" key="8">
    <source>
        <dbReference type="Proteomes" id="UP000647017"/>
    </source>
</evidence>
<dbReference type="Proteomes" id="UP000647017">
    <property type="component" value="Unassembled WGS sequence"/>
</dbReference>
<feature type="transmembrane region" description="Helical" evidence="6">
    <location>
        <begin position="21"/>
        <end position="44"/>
    </location>
</feature>
<proteinExistence type="predicted"/>
<keyword evidence="2" id="KW-0813">Transport</keyword>
<feature type="transmembrane region" description="Helical" evidence="6">
    <location>
        <begin position="142"/>
        <end position="161"/>
    </location>
</feature>
<dbReference type="SUPFAM" id="SSF103473">
    <property type="entry name" value="MFS general substrate transporter"/>
    <property type="match status" value="1"/>
</dbReference>
<feature type="transmembrane region" description="Helical" evidence="6">
    <location>
        <begin position="383"/>
        <end position="404"/>
    </location>
</feature>
<dbReference type="PANTHER" id="PTHR23501:SF191">
    <property type="entry name" value="VACUOLAR BASIC AMINO ACID TRANSPORTER 4"/>
    <property type="match status" value="1"/>
</dbReference>
<sequence>MDHLPRSAATRHGPQPGPGRLATPWLALLAGPLSYGIAAPALVLDDLARAMDTGEQAAAAGVTAFGWGIALGTPLLAALLARRGVRAVLTVATVLVVAGTVLIVLSPNVPTLVVGAAVQALGSAGLTVTAMKLAGSARRMGVVAASLAVVGSVGPLTGAVVADPFSWRAALALPLLAVIAVPAARRRHGAPPPGGVPAAFDPIGMTLLAMLVTSAVLTPHRPLVAGPATVVLLLVLAARTKVRPDGFLPAAVARNGRFLAACTLAFALGVVNFALLYFASDLLREHAGWEGTRTGIVLLVPYLFGGFCSGFLVAASVRVPHRVVAAALLVVGATAPLLAASTTFVPLLLAAMALGSLAAATGQGVLALRAAGVVPASREAEALGLFNLAYLLSVAFGPAIAVMLSHSPG</sequence>
<evidence type="ECO:0000256" key="1">
    <source>
        <dbReference type="ARBA" id="ARBA00004429"/>
    </source>
</evidence>
<comment type="subcellular location">
    <subcellularLocation>
        <location evidence="1">Cell inner membrane</location>
        <topology evidence="1">Multi-pass membrane protein</topology>
    </subcellularLocation>
</comment>
<evidence type="ECO:0000256" key="4">
    <source>
        <dbReference type="ARBA" id="ARBA00022989"/>
    </source>
</evidence>
<evidence type="ECO:0000313" key="7">
    <source>
        <dbReference type="EMBL" id="GIJ10453.1"/>
    </source>
</evidence>
<keyword evidence="4 6" id="KW-1133">Transmembrane helix</keyword>
<dbReference type="RefSeq" id="WP_204008665.1">
    <property type="nucleotide sequence ID" value="NZ_BOOZ01000021.1"/>
</dbReference>
<feature type="transmembrane region" description="Helical" evidence="6">
    <location>
        <begin position="222"/>
        <end position="238"/>
    </location>
</feature>
<name>A0ABQ4HXR2_9ACTN</name>